<gene>
    <name evidence="1" type="ordered locus">TTX_0498</name>
</gene>
<dbReference type="HOGENOM" id="CLU_022410_0_0_2"/>
<evidence type="ECO:0000313" key="2">
    <source>
        <dbReference type="Proteomes" id="UP000002654"/>
    </source>
</evidence>
<protein>
    <submittedName>
        <fullName evidence="1">Uncharacterized protein</fullName>
    </submittedName>
</protein>
<dbReference type="eggNOG" id="arCOG07037">
    <property type="taxonomic scope" value="Archaea"/>
</dbReference>
<name>G4RNM0_THETK</name>
<keyword evidence="2" id="KW-1185">Reference proteome</keyword>
<proteinExistence type="predicted"/>
<dbReference type="AlphaFoldDB" id="G4RNM0"/>
<evidence type="ECO:0000313" key="1">
    <source>
        <dbReference type="EMBL" id="CCC81164.1"/>
    </source>
</evidence>
<dbReference type="GeneID" id="11263499"/>
<dbReference type="STRING" id="768679.TTX_0498"/>
<dbReference type="Proteomes" id="UP000002654">
    <property type="component" value="Chromosome"/>
</dbReference>
<dbReference type="PaxDb" id="768679-TTX_0498"/>
<dbReference type="EMBL" id="FN869859">
    <property type="protein sequence ID" value="CCC81164.1"/>
    <property type="molecule type" value="Genomic_DNA"/>
</dbReference>
<dbReference type="KEGG" id="ttn:TTX_0498"/>
<dbReference type="RefSeq" id="WP_014126421.1">
    <property type="nucleotide sequence ID" value="NC_016070.1"/>
</dbReference>
<dbReference type="OrthoDB" id="29158at2157"/>
<accession>G4RNM0</accession>
<dbReference type="PATRIC" id="fig|768679.9.peg.513"/>
<reference evidence="1 2" key="1">
    <citation type="journal article" date="2011" name="PLoS ONE">
        <title>The complete genome sequence of Thermoproteus tenax: a physiologically versatile member of the Crenarchaeota.</title>
        <authorList>
            <person name="Siebers B."/>
            <person name="Zaparty M."/>
            <person name="Raddatz G."/>
            <person name="Tjaden B."/>
            <person name="Albers S.V."/>
            <person name="Bell S.D."/>
            <person name="Blombach F."/>
            <person name="Kletzin A."/>
            <person name="Kyrpides N."/>
            <person name="Lanz C."/>
            <person name="Plagens A."/>
            <person name="Rampp M."/>
            <person name="Rosinus A."/>
            <person name="von Jan M."/>
            <person name="Makarova K.S."/>
            <person name="Klenk H.P."/>
            <person name="Schuster S.C."/>
            <person name="Hensel R."/>
        </authorList>
    </citation>
    <scope>NUCLEOTIDE SEQUENCE [LARGE SCALE GENOMIC DNA]</scope>
    <source>
        <strain evidence="2">ATCC 35583 / DSM 2078 / JCM 9277 / NBRC 100435 / Kra 1</strain>
    </source>
</reference>
<sequence length="496" mass="54303">MRALALAAFFALAITAVFASLAFFNETQYSINATLPPVMKDGNLSLYPLARAYWAPAGGYNVTYYIMKFVPGWPEYYEVGVFVPKFTGWSASLQRLSQIGTANYAISLDGSVEISSYQSSGPPVPTPATVTWTSISSQRYSVLAQAVFQNGGISAVQLVNFTALPMSRLYSYVFTCPSYSISSFNSSSPWLYLITTGKSEANVTSGILYTDGKNGWAAGFVNVTQWLGSPIPASSSFTVYYYLQASLTGNDYLQVNFFISSSPNDPKPYLEVIYYYSVNGRSPANLSKYIYGYSVPYISIYLNITNKKKQWLPLSIPQVYSTGYIVGFALVTYSPNGNTIIEWKNVNLTETQCPLPSNWSVYGQSAAQTSSALVLQGSPYVVFYRSLISGALTYISNFTGAGTYAVFSQSLTPIFGVNISGDNFYALCGSTSVYLGNYPASAWVELRPLNDWGDIILRDVYGNILARYGCFYSAQPAYVGYSTAALLRVYNITALG</sequence>
<organism evidence="1 2">
    <name type="scientific">Thermoproteus tenax (strain ATCC 35583 / DSM 2078 / JCM 9277 / NBRC 100435 / Kra 1)</name>
    <dbReference type="NCBI Taxonomy" id="768679"/>
    <lineage>
        <taxon>Archaea</taxon>
        <taxon>Thermoproteota</taxon>
        <taxon>Thermoprotei</taxon>
        <taxon>Thermoproteales</taxon>
        <taxon>Thermoproteaceae</taxon>
        <taxon>Thermoproteus</taxon>
    </lineage>
</organism>